<protein>
    <submittedName>
        <fullName evidence="1">Uncharacterized protein</fullName>
    </submittedName>
</protein>
<organism evidence="1 2">
    <name type="scientific">Meloidogyne enterolobii</name>
    <name type="common">Root-knot nematode worm</name>
    <name type="synonym">Meloidogyne mayaguensis</name>
    <dbReference type="NCBI Taxonomy" id="390850"/>
    <lineage>
        <taxon>Eukaryota</taxon>
        <taxon>Metazoa</taxon>
        <taxon>Ecdysozoa</taxon>
        <taxon>Nematoda</taxon>
        <taxon>Chromadorea</taxon>
        <taxon>Rhabditida</taxon>
        <taxon>Tylenchina</taxon>
        <taxon>Tylenchomorpha</taxon>
        <taxon>Tylenchoidea</taxon>
        <taxon>Meloidogynidae</taxon>
        <taxon>Meloidogyninae</taxon>
        <taxon>Meloidogyne</taxon>
    </lineage>
</organism>
<evidence type="ECO:0000313" key="1">
    <source>
        <dbReference type="EMBL" id="CAD2176074.1"/>
    </source>
</evidence>
<dbReference type="Proteomes" id="UP000580250">
    <property type="component" value="Unassembled WGS sequence"/>
</dbReference>
<name>A0A6V7VNH1_MELEN</name>
<dbReference type="EMBL" id="CAJEWN010000267">
    <property type="protein sequence ID" value="CAD2176074.1"/>
    <property type="molecule type" value="Genomic_DNA"/>
</dbReference>
<proteinExistence type="predicted"/>
<dbReference type="AlphaFoldDB" id="A0A6V7VNH1"/>
<accession>A0A6V7VNH1</accession>
<comment type="caution">
    <text evidence="1">The sequence shown here is derived from an EMBL/GenBank/DDBJ whole genome shotgun (WGS) entry which is preliminary data.</text>
</comment>
<gene>
    <name evidence="1" type="ORF">MENT_LOCUS27845</name>
</gene>
<sequence>MRVFKTVDNLFFQIQTPEKQKHYGRNSLIFWVKNSNMLVWMIQKNEISNNFVDKWKEANCCAVGGVVQWITHKLKERNSYSPAALLKGGRLISWIPRIIQEDSAGYGYGAGSGPVEIEYNFENKLKLN</sequence>
<reference evidence="1 2" key="1">
    <citation type="submission" date="2020-08" db="EMBL/GenBank/DDBJ databases">
        <authorList>
            <person name="Koutsovoulos G."/>
            <person name="Danchin GJ E."/>
        </authorList>
    </citation>
    <scope>NUCLEOTIDE SEQUENCE [LARGE SCALE GENOMIC DNA]</scope>
</reference>
<evidence type="ECO:0000313" key="2">
    <source>
        <dbReference type="Proteomes" id="UP000580250"/>
    </source>
</evidence>